<name>A0A840A020_9CAUL</name>
<comment type="caution">
    <text evidence="2">The sequence shown here is derived from an EMBL/GenBank/DDBJ whole genome shotgun (WGS) entry which is preliminary data.</text>
</comment>
<evidence type="ECO:0000256" key="1">
    <source>
        <dbReference type="SAM" id="MobiDB-lite"/>
    </source>
</evidence>
<evidence type="ECO:0000313" key="3">
    <source>
        <dbReference type="Proteomes" id="UP000530564"/>
    </source>
</evidence>
<sequence>MQRPKTEAAPAPFMAGDERKPPEGAVMRRYGVEGVEVDVDAPVHGLLDR</sequence>
<dbReference type="RefSeq" id="WP_183774076.1">
    <property type="nucleotide sequence ID" value="NZ_JACIDK010000004.1"/>
</dbReference>
<feature type="region of interest" description="Disordered" evidence="1">
    <location>
        <begin position="1"/>
        <end position="24"/>
    </location>
</feature>
<dbReference type="AlphaFoldDB" id="A0A840A020"/>
<dbReference type="EMBL" id="JACIDK010000004">
    <property type="protein sequence ID" value="MBB3892215.1"/>
    <property type="molecule type" value="Genomic_DNA"/>
</dbReference>
<reference evidence="2 3" key="1">
    <citation type="submission" date="2020-08" db="EMBL/GenBank/DDBJ databases">
        <title>Genomic Encyclopedia of Type Strains, Phase IV (KMG-IV): sequencing the most valuable type-strain genomes for metagenomic binning, comparative biology and taxonomic classification.</title>
        <authorList>
            <person name="Goeker M."/>
        </authorList>
    </citation>
    <scope>NUCLEOTIDE SEQUENCE [LARGE SCALE GENOMIC DNA]</scope>
    <source>
        <strain evidence="2 3">DSM 21793</strain>
    </source>
</reference>
<dbReference type="Proteomes" id="UP000530564">
    <property type="component" value="Unassembled WGS sequence"/>
</dbReference>
<gene>
    <name evidence="2" type="ORF">GGQ61_002948</name>
</gene>
<proteinExistence type="predicted"/>
<evidence type="ECO:0000313" key="2">
    <source>
        <dbReference type="EMBL" id="MBB3892215.1"/>
    </source>
</evidence>
<protein>
    <submittedName>
        <fullName evidence="2">Uncharacterized protein</fullName>
    </submittedName>
</protein>
<keyword evidence="3" id="KW-1185">Reference proteome</keyword>
<accession>A0A840A020</accession>
<organism evidence="2 3">
    <name type="scientific">Phenylobacterium haematophilum</name>
    <dbReference type="NCBI Taxonomy" id="98513"/>
    <lineage>
        <taxon>Bacteria</taxon>
        <taxon>Pseudomonadati</taxon>
        <taxon>Pseudomonadota</taxon>
        <taxon>Alphaproteobacteria</taxon>
        <taxon>Caulobacterales</taxon>
        <taxon>Caulobacteraceae</taxon>
        <taxon>Phenylobacterium</taxon>
    </lineage>
</organism>